<dbReference type="InterPro" id="IPR004821">
    <property type="entry name" value="Cyt_trans-like"/>
</dbReference>
<evidence type="ECO:0000313" key="2">
    <source>
        <dbReference type="EMBL" id="KDP35027.1"/>
    </source>
</evidence>
<dbReference type="Proteomes" id="UP000027138">
    <property type="component" value="Unassembled WGS sequence"/>
</dbReference>
<feature type="domain" description="Cytidyltransferase-like" evidence="1">
    <location>
        <begin position="330"/>
        <end position="493"/>
    </location>
</feature>
<dbReference type="Pfam" id="PF01467">
    <property type="entry name" value="CTP_transf_like"/>
    <property type="match status" value="1"/>
</dbReference>
<dbReference type="GO" id="GO:0016887">
    <property type="term" value="F:ATP hydrolysis activity"/>
    <property type="evidence" value="ECO:0007669"/>
    <property type="project" value="TreeGrafter"/>
</dbReference>
<dbReference type="InterPro" id="IPR036653">
    <property type="entry name" value="CinA-like_C"/>
</dbReference>
<dbReference type="GO" id="GO:0000309">
    <property type="term" value="F:nicotinamide-nucleotide adenylyltransferase activity"/>
    <property type="evidence" value="ECO:0007669"/>
    <property type="project" value="TreeGrafter"/>
</dbReference>
<dbReference type="PANTHER" id="PTHR31285">
    <property type="entry name" value="NICOTINAMIDE MONONUCLEOTIDE ADENYLYLTRANSFERASE"/>
    <property type="match status" value="1"/>
</dbReference>
<dbReference type="GO" id="GO:0005634">
    <property type="term" value="C:nucleus"/>
    <property type="evidence" value="ECO:0007669"/>
    <property type="project" value="TreeGrafter"/>
</dbReference>
<dbReference type="PANTHER" id="PTHR31285:SF0">
    <property type="entry name" value="NICOTINAMIDE MONONUCLEOTIDE ADENYLYLTRANSFERASE"/>
    <property type="match status" value="1"/>
</dbReference>
<organism evidence="2 3">
    <name type="scientific">Jatropha curcas</name>
    <name type="common">Barbados nut</name>
    <dbReference type="NCBI Taxonomy" id="180498"/>
    <lineage>
        <taxon>Eukaryota</taxon>
        <taxon>Viridiplantae</taxon>
        <taxon>Streptophyta</taxon>
        <taxon>Embryophyta</taxon>
        <taxon>Tracheophyta</taxon>
        <taxon>Spermatophyta</taxon>
        <taxon>Magnoliopsida</taxon>
        <taxon>eudicotyledons</taxon>
        <taxon>Gunneridae</taxon>
        <taxon>Pentapetalae</taxon>
        <taxon>rosids</taxon>
        <taxon>fabids</taxon>
        <taxon>Malpighiales</taxon>
        <taxon>Euphorbiaceae</taxon>
        <taxon>Crotonoideae</taxon>
        <taxon>Jatropheae</taxon>
        <taxon>Jatropha</taxon>
    </lineage>
</organism>
<proteinExistence type="predicted"/>
<accession>A0A067KFW4</accession>
<evidence type="ECO:0000313" key="3">
    <source>
        <dbReference type="Proteomes" id="UP000027138"/>
    </source>
</evidence>
<dbReference type="OrthoDB" id="5591297at2759"/>
<name>A0A067KFW4_JATCU</name>
<dbReference type="AlphaFoldDB" id="A0A067KFW4"/>
<dbReference type="Gene3D" id="3.40.50.620">
    <property type="entry name" value="HUPs"/>
    <property type="match status" value="1"/>
</dbReference>
<dbReference type="SUPFAM" id="SSF52374">
    <property type="entry name" value="Nucleotidylyl transferase"/>
    <property type="match status" value="1"/>
</dbReference>
<dbReference type="InterPro" id="IPR014729">
    <property type="entry name" value="Rossmann-like_a/b/a_fold"/>
</dbReference>
<dbReference type="FunFam" id="3.40.50.620:FF:000180">
    <property type="entry name" value="Cytidyltransferase isoform 1"/>
    <property type="match status" value="1"/>
</dbReference>
<dbReference type="GO" id="GO:0005737">
    <property type="term" value="C:cytoplasm"/>
    <property type="evidence" value="ECO:0007669"/>
    <property type="project" value="TreeGrafter"/>
</dbReference>
<dbReference type="Gene3D" id="3.90.950.20">
    <property type="entry name" value="CinA-like"/>
    <property type="match status" value="1"/>
</dbReference>
<protein>
    <recommendedName>
        <fullName evidence="1">Cytidyltransferase-like domain-containing protein</fullName>
    </recommendedName>
</protein>
<keyword evidence="3" id="KW-1185">Reference proteome</keyword>
<sequence>MTEAWIRPLVEAIHSSPTQAVLYLSGGASQALGCLMSVPGATNTVLEAVVPYSRMSMIQLLGKIPTHYCSQQTAQEMALLAYNRALKLSSPGSPVLGVGFTGSLASTRPKLGDHRFLVFIGPNSRFYLSTRTSDRLWVSTVTLSKGLRNREQEDAISSHLLLKVCNIHMDLSIMSYVASKLALIAVSETFWKCFLHGNVWKAIANACKVQATFVSHLTESDVSDDCEERFTEDEELEQLINGQICFKGLRNREQEDAISSHLLLKAIANACKVQATFVSHLTESDVSDDCEERFTEDEELEQLINGQICFKVYPFSNVTHASKEERKIILSGSFNPLHEGHLKLLEVATSICGNGYPCFEISAVNADKPPLSVSQIKDRVKQFEKFGKTVIISNQPFFYKKAELFPGSSFVIGADTAARLINPKYYDGDYGKMIDILTGCKRTGCTFLVGGRNVDGVFKVLEDFNVPEMLKDMFISIPAELFRMDISSTEIRKSQGC</sequence>
<evidence type="ECO:0000259" key="1">
    <source>
        <dbReference type="Pfam" id="PF01467"/>
    </source>
</evidence>
<gene>
    <name evidence="2" type="ORF">JCGZ_09315</name>
</gene>
<dbReference type="EMBL" id="KK914502">
    <property type="protein sequence ID" value="KDP35027.1"/>
    <property type="molecule type" value="Genomic_DNA"/>
</dbReference>
<reference evidence="2 3" key="1">
    <citation type="journal article" date="2014" name="PLoS ONE">
        <title>Global Analysis of Gene Expression Profiles in Physic Nut (Jatropha curcas L.) Seedlings Exposed to Salt Stress.</title>
        <authorList>
            <person name="Zhang L."/>
            <person name="Zhang C."/>
            <person name="Wu P."/>
            <person name="Chen Y."/>
            <person name="Li M."/>
            <person name="Jiang H."/>
            <person name="Wu G."/>
        </authorList>
    </citation>
    <scope>NUCLEOTIDE SEQUENCE [LARGE SCALE GENOMIC DNA]</scope>
    <source>
        <strain evidence="3">cv. GZQX0401</strain>
        <tissue evidence="2">Young leaves</tissue>
    </source>
</reference>